<feature type="non-terminal residue" evidence="1">
    <location>
        <position position="1"/>
    </location>
</feature>
<protein>
    <submittedName>
        <fullName evidence="1">Uncharacterized protein</fullName>
    </submittedName>
</protein>
<dbReference type="EMBL" id="UINC01016332">
    <property type="protein sequence ID" value="SVA68067.1"/>
    <property type="molecule type" value="Genomic_DNA"/>
</dbReference>
<reference evidence="1" key="1">
    <citation type="submission" date="2018-05" db="EMBL/GenBank/DDBJ databases">
        <authorList>
            <person name="Lanie J.A."/>
            <person name="Ng W.-L."/>
            <person name="Kazmierczak K.M."/>
            <person name="Andrzejewski T.M."/>
            <person name="Davidsen T.M."/>
            <person name="Wayne K.J."/>
            <person name="Tettelin H."/>
            <person name="Glass J.I."/>
            <person name="Rusch D."/>
            <person name="Podicherti R."/>
            <person name="Tsui H.-C.T."/>
            <person name="Winkler M.E."/>
        </authorList>
    </citation>
    <scope>NUCLEOTIDE SEQUENCE</scope>
</reference>
<dbReference type="AlphaFoldDB" id="A0A381XV43"/>
<gene>
    <name evidence="1" type="ORF">METZ01_LOCUS120921</name>
</gene>
<feature type="non-terminal residue" evidence="1">
    <location>
        <position position="41"/>
    </location>
</feature>
<name>A0A381XV43_9ZZZZ</name>
<accession>A0A381XV43</accession>
<sequence>VISGTYHIGDDQALSCITGFKSFLGAIPALMASHVDHLQVG</sequence>
<organism evidence="1">
    <name type="scientific">marine metagenome</name>
    <dbReference type="NCBI Taxonomy" id="408172"/>
    <lineage>
        <taxon>unclassified sequences</taxon>
        <taxon>metagenomes</taxon>
        <taxon>ecological metagenomes</taxon>
    </lineage>
</organism>
<evidence type="ECO:0000313" key="1">
    <source>
        <dbReference type="EMBL" id="SVA68067.1"/>
    </source>
</evidence>
<proteinExistence type="predicted"/>